<keyword evidence="2" id="KW-1185">Reference proteome</keyword>
<reference evidence="2" key="1">
    <citation type="journal article" date="2017" name="Nat. Commun.">
        <title>The North American bullfrog draft genome provides insight into hormonal regulation of long noncoding RNA.</title>
        <authorList>
            <person name="Hammond S.A."/>
            <person name="Warren R.L."/>
            <person name="Vandervalk B.P."/>
            <person name="Kucuk E."/>
            <person name="Khan H."/>
            <person name="Gibb E.A."/>
            <person name="Pandoh P."/>
            <person name="Kirk H."/>
            <person name="Zhao Y."/>
            <person name="Jones M."/>
            <person name="Mungall A.J."/>
            <person name="Coope R."/>
            <person name="Pleasance S."/>
            <person name="Moore R.A."/>
            <person name="Holt R.A."/>
            <person name="Round J.M."/>
            <person name="Ohora S."/>
            <person name="Walle B.V."/>
            <person name="Veldhoen N."/>
            <person name="Helbing C.C."/>
            <person name="Birol I."/>
        </authorList>
    </citation>
    <scope>NUCLEOTIDE SEQUENCE [LARGE SCALE GENOMIC DNA]</scope>
</reference>
<accession>A0A2G9Q3L3</accession>
<dbReference type="AlphaFoldDB" id="A0A2G9Q3L3"/>
<proteinExistence type="predicted"/>
<name>A0A2G9Q3L3_AQUCT</name>
<gene>
    <name evidence="1" type="ORF">AB205_0033770</name>
</gene>
<organism evidence="1 2">
    <name type="scientific">Aquarana catesbeiana</name>
    <name type="common">American bullfrog</name>
    <name type="synonym">Rana catesbeiana</name>
    <dbReference type="NCBI Taxonomy" id="8400"/>
    <lineage>
        <taxon>Eukaryota</taxon>
        <taxon>Metazoa</taxon>
        <taxon>Chordata</taxon>
        <taxon>Craniata</taxon>
        <taxon>Vertebrata</taxon>
        <taxon>Euteleostomi</taxon>
        <taxon>Amphibia</taxon>
        <taxon>Batrachia</taxon>
        <taxon>Anura</taxon>
        <taxon>Neobatrachia</taxon>
        <taxon>Ranoidea</taxon>
        <taxon>Ranidae</taxon>
        <taxon>Aquarana</taxon>
    </lineage>
</organism>
<evidence type="ECO:0000313" key="2">
    <source>
        <dbReference type="Proteomes" id="UP000228934"/>
    </source>
</evidence>
<dbReference type="EMBL" id="KZ369408">
    <property type="protein sequence ID" value="PIO10199.1"/>
    <property type="molecule type" value="Genomic_DNA"/>
</dbReference>
<evidence type="ECO:0000313" key="1">
    <source>
        <dbReference type="EMBL" id="PIO10199.1"/>
    </source>
</evidence>
<sequence length="51" mass="5742">MENVRSERVVGNSDCVWAPSGIFHRIFLLVCKELGGVDVFVTRMKCKLDSV</sequence>
<dbReference type="Proteomes" id="UP000228934">
    <property type="component" value="Unassembled WGS sequence"/>
</dbReference>
<protein>
    <submittedName>
        <fullName evidence="1">Uncharacterized protein</fullName>
    </submittedName>
</protein>